<dbReference type="Pfam" id="PF13365">
    <property type="entry name" value="Trypsin_2"/>
    <property type="match status" value="1"/>
</dbReference>
<evidence type="ECO:0000256" key="1">
    <source>
        <dbReference type="SAM" id="Coils"/>
    </source>
</evidence>
<dbReference type="AlphaFoldDB" id="A0A1G2JSE2"/>
<organism evidence="3 4">
    <name type="scientific">Candidatus Staskawiczbacteria bacterium RIFOXYD1_FULL_32_13</name>
    <dbReference type="NCBI Taxonomy" id="1802234"/>
    <lineage>
        <taxon>Bacteria</taxon>
        <taxon>Candidatus Staskawicziibacteriota</taxon>
    </lineage>
</organism>
<gene>
    <name evidence="3" type="ORF">A2561_01210</name>
</gene>
<evidence type="ECO:0008006" key="5">
    <source>
        <dbReference type="Google" id="ProtNLM"/>
    </source>
</evidence>
<feature type="coiled-coil region" evidence="1">
    <location>
        <begin position="62"/>
        <end position="96"/>
    </location>
</feature>
<keyword evidence="2" id="KW-1133">Transmembrane helix</keyword>
<accession>A0A1G2JSE2</accession>
<dbReference type="Proteomes" id="UP000178935">
    <property type="component" value="Unassembled WGS sequence"/>
</dbReference>
<keyword evidence="2" id="KW-0812">Transmembrane</keyword>
<comment type="caution">
    <text evidence="3">The sequence shown here is derived from an EMBL/GenBank/DDBJ whole genome shotgun (WGS) entry which is preliminary data.</text>
</comment>
<proteinExistence type="predicted"/>
<name>A0A1G2JSE2_9BACT</name>
<keyword evidence="1" id="KW-0175">Coiled coil</keyword>
<evidence type="ECO:0000313" key="3">
    <source>
        <dbReference type="EMBL" id="OGZ89188.1"/>
    </source>
</evidence>
<protein>
    <recommendedName>
        <fullName evidence="5">Serine protease</fullName>
    </recommendedName>
</protein>
<dbReference type="Gene3D" id="2.40.10.120">
    <property type="match status" value="1"/>
</dbReference>
<dbReference type="SUPFAM" id="SSF50494">
    <property type="entry name" value="Trypsin-like serine proteases"/>
    <property type="match status" value="1"/>
</dbReference>
<keyword evidence="2" id="KW-0472">Membrane</keyword>
<sequence length="322" mass="35533">MINKNNKFIRPSTWIIIGIAVIFIIGVFGYQMYNKFQQRKIETEKKFSEQQKNEKLLLQNQLDQQALDAELQNTTLNELKQQITDLKNKQPEANTESKTIVINGANYTKIVTEWQNRVAEVVCFFGEVDITKGTVPEVSGGSSLLANIEGYGLVAITNRHVITNNSGKIANYCVVGFYGGGFRVASVNSVGGDPFLIDTRGKDSALIMLDDKFLTDKGETKNQFFSSPNNNSLRICPKERVSLGDQIIVLGYPSIGSEESITVTAGIISGLETDYYVTDAKIDHGNSGGAAILLKYSCYLGIPTWVNPGSFESLGRILIMDF</sequence>
<dbReference type="InterPro" id="IPR009003">
    <property type="entry name" value="Peptidase_S1_PA"/>
</dbReference>
<evidence type="ECO:0000313" key="4">
    <source>
        <dbReference type="Proteomes" id="UP000178935"/>
    </source>
</evidence>
<dbReference type="EMBL" id="MHPU01000010">
    <property type="protein sequence ID" value="OGZ89188.1"/>
    <property type="molecule type" value="Genomic_DNA"/>
</dbReference>
<evidence type="ECO:0000256" key="2">
    <source>
        <dbReference type="SAM" id="Phobius"/>
    </source>
</evidence>
<reference evidence="3 4" key="1">
    <citation type="journal article" date="2016" name="Nat. Commun.">
        <title>Thousands of microbial genomes shed light on interconnected biogeochemical processes in an aquifer system.</title>
        <authorList>
            <person name="Anantharaman K."/>
            <person name="Brown C.T."/>
            <person name="Hug L.A."/>
            <person name="Sharon I."/>
            <person name="Castelle C.J."/>
            <person name="Probst A.J."/>
            <person name="Thomas B.C."/>
            <person name="Singh A."/>
            <person name="Wilkins M.J."/>
            <person name="Karaoz U."/>
            <person name="Brodie E.L."/>
            <person name="Williams K.H."/>
            <person name="Hubbard S.S."/>
            <person name="Banfield J.F."/>
        </authorList>
    </citation>
    <scope>NUCLEOTIDE SEQUENCE [LARGE SCALE GENOMIC DNA]</scope>
</reference>
<feature type="transmembrane region" description="Helical" evidence="2">
    <location>
        <begin position="12"/>
        <end position="33"/>
    </location>
</feature>